<dbReference type="AlphaFoldDB" id="A0A833UAM9"/>
<name>A0A833UAM9_ACIBZ</name>
<reference evidence="3" key="1">
    <citation type="journal article" date="2020" name="MBio">
        <title>Horizontal gene transfer to a defensive symbiont with a reduced genome amongst a multipartite beetle microbiome.</title>
        <authorList>
            <person name="Waterworth S.C."/>
            <person name="Florez L.V."/>
            <person name="Rees E.R."/>
            <person name="Hertweck C."/>
            <person name="Kaltenpoth M."/>
            <person name="Kwan J.C."/>
        </authorList>
    </citation>
    <scope>NUCLEOTIDE SEQUENCE [LARGE SCALE GENOMIC DNA]</scope>
</reference>
<protein>
    <submittedName>
        <fullName evidence="2">Uncharacterized protein</fullName>
    </submittedName>
</protein>
<feature type="signal peptide" evidence="1">
    <location>
        <begin position="1"/>
        <end position="18"/>
    </location>
</feature>
<proteinExistence type="predicted"/>
<sequence length="119" mass="13402">MKKIILIFGLLISNFSFATNWVEVENKEGSSVQVDIDSIKPISDQKKLAWTRVLKNEDGDLINSTMNIEVDCLNKTLKNIELIIRANEEIVFQNSKMNNKTYAPKSDSGAGLILKKLCL</sequence>
<evidence type="ECO:0000313" key="2">
    <source>
        <dbReference type="EMBL" id="KAF1020421.1"/>
    </source>
</evidence>
<feature type="chain" id="PRO_5033059561" evidence="1">
    <location>
        <begin position="19"/>
        <end position="119"/>
    </location>
</feature>
<organism evidence="2 3">
    <name type="scientific">Acinetobacter bereziniae</name>
    <name type="common">Acinetobacter genomosp. 10</name>
    <dbReference type="NCBI Taxonomy" id="106648"/>
    <lineage>
        <taxon>Bacteria</taxon>
        <taxon>Pseudomonadati</taxon>
        <taxon>Pseudomonadota</taxon>
        <taxon>Gammaproteobacteria</taxon>
        <taxon>Moraxellales</taxon>
        <taxon>Moraxellaceae</taxon>
        <taxon>Acinetobacter</taxon>
    </lineage>
</organism>
<evidence type="ECO:0000313" key="3">
    <source>
        <dbReference type="Proteomes" id="UP000490535"/>
    </source>
</evidence>
<keyword evidence="1" id="KW-0732">Signal</keyword>
<dbReference type="Proteomes" id="UP000490535">
    <property type="component" value="Unassembled WGS sequence"/>
</dbReference>
<accession>A0A833UAM9</accession>
<evidence type="ECO:0000256" key="1">
    <source>
        <dbReference type="SAM" id="SignalP"/>
    </source>
</evidence>
<dbReference type="EMBL" id="WNDP01000122">
    <property type="protein sequence ID" value="KAF1020421.1"/>
    <property type="molecule type" value="Genomic_DNA"/>
</dbReference>
<comment type="caution">
    <text evidence="2">The sequence shown here is derived from an EMBL/GenBank/DDBJ whole genome shotgun (WGS) entry which is preliminary data.</text>
</comment>
<gene>
    <name evidence="2" type="ORF">GAK29_03643</name>
</gene>